<protein>
    <submittedName>
        <fullName evidence="1">Uncharacterized protein</fullName>
    </submittedName>
</protein>
<sequence>MTNGAVNNVDLDKILQAGANKVVQSYTSFRTIFPKRSMMEVGLTDTFMMGAQAYAAAYHLDASLDWYTQENITGCDFGITVNQNQQNGPKDIYFQAKVAKRDKLGIIYADFLYESTRKIGRQTVLNYQNILLADYAKANNAEAYYVIFDANQVYWVNALYLKNYFDKTPAQAGQSDTLWCIKAWQKLAYTTFLDAKNKIPAF</sequence>
<reference evidence="1 2" key="1">
    <citation type="submission" date="2020-01" db="EMBL/GenBank/DDBJ databases">
        <title>Identification and distribution of gene clusters putatively required for synthesis of sphingolipid metabolism inhibitors in phylogenetically diverse species of the filamentous fungus Fusarium.</title>
        <authorList>
            <person name="Kim H.-S."/>
            <person name="Busman M."/>
            <person name="Brown D.W."/>
            <person name="Divon H."/>
            <person name="Uhlig S."/>
            <person name="Proctor R.H."/>
        </authorList>
    </citation>
    <scope>NUCLEOTIDE SEQUENCE [LARGE SCALE GENOMIC DNA]</scope>
    <source>
        <strain evidence="1 2">NRRL 20459</strain>
    </source>
</reference>
<keyword evidence="2" id="KW-1185">Reference proteome</keyword>
<dbReference type="EMBL" id="JAADYS010000098">
    <property type="protein sequence ID" value="KAF4472271.1"/>
    <property type="molecule type" value="Genomic_DNA"/>
</dbReference>
<dbReference type="AlphaFoldDB" id="A0A8H4PI18"/>
<name>A0A8H4PI18_9HYPO</name>
<evidence type="ECO:0000313" key="1">
    <source>
        <dbReference type="EMBL" id="KAF4472271.1"/>
    </source>
</evidence>
<comment type="caution">
    <text evidence="1">The sequence shown here is derived from an EMBL/GenBank/DDBJ whole genome shotgun (WGS) entry which is preliminary data.</text>
</comment>
<proteinExistence type="predicted"/>
<dbReference type="Proteomes" id="UP000554235">
    <property type="component" value="Unassembled WGS sequence"/>
</dbReference>
<dbReference type="OrthoDB" id="5102462at2759"/>
<organism evidence="1 2">
    <name type="scientific">Fusarium albosuccineum</name>
    <dbReference type="NCBI Taxonomy" id="1237068"/>
    <lineage>
        <taxon>Eukaryota</taxon>
        <taxon>Fungi</taxon>
        <taxon>Dikarya</taxon>
        <taxon>Ascomycota</taxon>
        <taxon>Pezizomycotina</taxon>
        <taxon>Sordariomycetes</taxon>
        <taxon>Hypocreomycetidae</taxon>
        <taxon>Hypocreales</taxon>
        <taxon>Nectriaceae</taxon>
        <taxon>Fusarium</taxon>
        <taxon>Fusarium decemcellulare species complex</taxon>
    </lineage>
</organism>
<evidence type="ECO:0000313" key="2">
    <source>
        <dbReference type="Proteomes" id="UP000554235"/>
    </source>
</evidence>
<gene>
    <name evidence="1" type="ORF">FALBO_827</name>
</gene>
<accession>A0A8H4PI18</accession>